<keyword evidence="6" id="KW-0539">Nucleus</keyword>
<feature type="region of interest" description="Disordered" evidence="9">
    <location>
        <begin position="345"/>
        <end position="390"/>
    </location>
</feature>
<dbReference type="GO" id="GO:0003714">
    <property type="term" value="F:transcription corepressor activity"/>
    <property type="evidence" value="ECO:0007669"/>
    <property type="project" value="TreeGrafter"/>
</dbReference>
<evidence type="ECO:0000256" key="9">
    <source>
        <dbReference type="SAM" id="MobiDB-lite"/>
    </source>
</evidence>
<dbReference type="FunFam" id="1.20.58.1880:FF:000001">
    <property type="entry name" value="REST corepressor 1"/>
    <property type="match status" value="1"/>
</dbReference>
<dbReference type="PANTHER" id="PTHR16089">
    <property type="entry name" value="REST COREPRESSOR COREST PROTEIN-RELATED"/>
    <property type="match status" value="1"/>
</dbReference>
<keyword evidence="13" id="KW-1185">Reference proteome</keyword>
<feature type="compositionally biased region" description="Basic and acidic residues" evidence="9">
    <location>
        <begin position="174"/>
        <end position="184"/>
    </location>
</feature>
<dbReference type="Proteomes" id="UP000824540">
    <property type="component" value="Unassembled WGS sequence"/>
</dbReference>
<dbReference type="Gene3D" id="4.10.1240.50">
    <property type="match status" value="1"/>
</dbReference>
<dbReference type="AlphaFoldDB" id="A0A8T2NBG1"/>
<dbReference type="EMBL" id="JAFBMS010000080">
    <property type="protein sequence ID" value="KAG9337803.1"/>
    <property type="molecule type" value="Genomic_DNA"/>
</dbReference>
<evidence type="ECO:0000256" key="8">
    <source>
        <dbReference type="SAM" id="Coils"/>
    </source>
</evidence>
<organism evidence="12 13">
    <name type="scientific">Albula glossodonta</name>
    <name type="common">roundjaw bonefish</name>
    <dbReference type="NCBI Taxonomy" id="121402"/>
    <lineage>
        <taxon>Eukaryota</taxon>
        <taxon>Metazoa</taxon>
        <taxon>Chordata</taxon>
        <taxon>Craniata</taxon>
        <taxon>Vertebrata</taxon>
        <taxon>Euteleostomi</taxon>
        <taxon>Actinopterygii</taxon>
        <taxon>Neopterygii</taxon>
        <taxon>Teleostei</taxon>
        <taxon>Albuliformes</taxon>
        <taxon>Albulidae</taxon>
        <taxon>Albula</taxon>
    </lineage>
</organism>
<dbReference type="Pfam" id="PF00249">
    <property type="entry name" value="Myb_DNA-binding"/>
    <property type="match status" value="2"/>
</dbReference>
<evidence type="ECO:0000259" key="11">
    <source>
        <dbReference type="PROSITE" id="PS51293"/>
    </source>
</evidence>
<keyword evidence="4 8" id="KW-0175">Coiled coil</keyword>
<feature type="domain" description="SANT" evidence="11">
    <location>
        <begin position="285"/>
        <end position="336"/>
    </location>
</feature>
<gene>
    <name evidence="12" type="ORF">JZ751_027605</name>
</gene>
<comment type="similarity">
    <text evidence="7">Belongs to the CoREST family.</text>
</comment>
<comment type="subcellular location">
    <subcellularLocation>
        <location evidence="1">Nucleus</location>
    </subcellularLocation>
</comment>
<dbReference type="FunFam" id="1.10.10.60:FF:000033">
    <property type="entry name" value="REST corepressor 3"/>
    <property type="match status" value="1"/>
</dbReference>
<reference evidence="12" key="1">
    <citation type="thesis" date="2021" institute="BYU ScholarsArchive" country="Provo, UT, USA">
        <title>Applications of and Algorithms for Genome Assembly and Genomic Analyses with an Emphasis on Marine Teleosts.</title>
        <authorList>
            <person name="Pickett B.D."/>
        </authorList>
    </citation>
    <scope>NUCLEOTIDE SEQUENCE</scope>
    <source>
        <strain evidence="12">HI-2016</strain>
    </source>
</reference>
<feature type="region of interest" description="Disordered" evidence="9">
    <location>
        <begin position="139"/>
        <end position="184"/>
    </location>
</feature>
<dbReference type="SMART" id="SM01189">
    <property type="entry name" value="ELM2"/>
    <property type="match status" value="1"/>
</dbReference>
<proteinExistence type="inferred from homology"/>
<feature type="coiled-coil region" evidence="8">
    <location>
        <begin position="242"/>
        <end position="269"/>
    </location>
</feature>
<dbReference type="PROSITE" id="PS51293">
    <property type="entry name" value="SANT"/>
    <property type="match status" value="2"/>
</dbReference>
<dbReference type="GO" id="GO:0000118">
    <property type="term" value="C:histone deacetylase complex"/>
    <property type="evidence" value="ECO:0007669"/>
    <property type="project" value="TreeGrafter"/>
</dbReference>
<dbReference type="InterPro" id="IPR017884">
    <property type="entry name" value="SANT_dom"/>
</dbReference>
<dbReference type="InterPro" id="IPR051066">
    <property type="entry name" value="Trans_reg/Corepressor"/>
</dbReference>
<feature type="domain" description="ELM2" evidence="10">
    <location>
        <begin position="43"/>
        <end position="98"/>
    </location>
</feature>
<feature type="compositionally biased region" description="Acidic residues" evidence="9">
    <location>
        <begin position="154"/>
        <end position="173"/>
    </location>
</feature>
<feature type="region of interest" description="Disordered" evidence="9">
    <location>
        <begin position="1"/>
        <end position="67"/>
    </location>
</feature>
<dbReference type="GO" id="GO:0005667">
    <property type="term" value="C:transcription regulator complex"/>
    <property type="evidence" value="ECO:0007669"/>
    <property type="project" value="TreeGrafter"/>
</dbReference>
<sequence length="390" mass="44043">MPGMMEKGSEYLGKGRSNGTKSPSNASNGHFSDESGSDDEHDVGMRVGSEYQASIPEFDPGSTKYSEKDSGGMLVWSPYHTIADTKHEWTVEDKVLFEQAFSFHGKSFHRIQQMLPDKSISSLVKYYYSWKKTRSRTSLMDRQARKLASRNNQDESDEEMEEANPIEANDSDYDPTKETKKETHVEAPIPTTKIGLGRREHQTLQHRHHSQRSKCRPPKGMYLTQEDVVAVSCSASAANTVLRQLDMELVSLKRQVQNAKQLNSGLKQKMETGIDDFRLPECTQKVNARWTTDEQLLAVQGVRKYGKDFQAIADVIGNKTVGQVKNFFVNYRRRFNLEEVLQEWEAEQGTRPPGGDSAPCGEEGKNNSNTPSGKSTDEEEEEVVERSSFP</sequence>
<dbReference type="Pfam" id="PF20878">
    <property type="entry name" value="REST_helical"/>
    <property type="match status" value="1"/>
</dbReference>
<dbReference type="GO" id="GO:0006357">
    <property type="term" value="P:regulation of transcription by RNA polymerase II"/>
    <property type="evidence" value="ECO:0007669"/>
    <property type="project" value="TreeGrafter"/>
</dbReference>
<evidence type="ECO:0000256" key="5">
    <source>
        <dbReference type="ARBA" id="ARBA00023163"/>
    </source>
</evidence>
<feature type="compositionally biased region" description="Polar residues" evidence="9">
    <location>
        <begin position="17"/>
        <end position="30"/>
    </location>
</feature>
<dbReference type="CDD" id="cd00167">
    <property type="entry name" value="SANT"/>
    <property type="match status" value="1"/>
</dbReference>
<evidence type="ECO:0008006" key="14">
    <source>
        <dbReference type="Google" id="ProtNLM"/>
    </source>
</evidence>
<evidence type="ECO:0000256" key="6">
    <source>
        <dbReference type="ARBA" id="ARBA00023242"/>
    </source>
</evidence>
<keyword evidence="5" id="KW-0804">Transcription</keyword>
<comment type="caution">
    <text evidence="12">The sequence shown here is derived from an EMBL/GenBank/DDBJ whole genome shotgun (WGS) entry which is preliminary data.</text>
</comment>
<dbReference type="SMART" id="SM00717">
    <property type="entry name" value="SANT"/>
    <property type="match status" value="2"/>
</dbReference>
<evidence type="ECO:0000256" key="2">
    <source>
        <dbReference type="ARBA" id="ARBA00022491"/>
    </source>
</evidence>
<evidence type="ECO:0000259" key="10">
    <source>
        <dbReference type="PROSITE" id="PS51156"/>
    </source>
</evidence>
<dbReference type="SUPFAM" id="SSF46689">
    <property type="entry name" value="Homeodomain-like"/>
    <property type="match status" value="2"/>
</dbReference>
<dbReference type="Gene3D" id="1.10.10.60">
    <property type="entry name" value="Homeodomain-like"/>
    <property type="match status" value="1"/>
</dbReference>
<evidence type="ECO:0000256" key="1">
    <source>
        <dbReference type="ARBA" id="ARBA00004123"/>
    </source>
</evidence>
<evidence type="ECO:0000256" key="4">
    <source>
        <dbReference type="ARBA" id="ARBA00023054"/>
    </source>
</evidence>
<name>A0A8T2NBG1_9TELE</name>
<keyword evidence="2" id="KW-0678">Repressor</keyword>
<evidence type="ECO:0000313" key="12">
    <source>
        <dbReference type="EMBL" id="KAG9337803.1"/>
    </source>
</evidence>
<evidence type="ECO:0000313" key="13">
    <source>
        <dbReference type="Proteomes" id="UP000824540"/>
    </source>
</evidence>
<dbReference type="PANTHER" id="PTHR16089:SF13">
    <property type="entry name" value="REST COREPRESSOR 3"/>
    <property type="match status" value="1"/>
</dbReference>
<evidence type="ECO:0000256" key="3">
    <source>
        <dbReference type="ARBA" id="ARBA00023015"/>
    </source>
</evidence>
<keyword evidence="3" id="KW-0805">Transcription regulation</keyword>
<dbReference type="OrthoDB" id="10064338at2759"/>
<dbReference type="InterPro" id="IPR009057">
    <property type="entry name" value="Homeodomain-like_sf"/>
</dbReference>
<dbReference type="Gene3D" id="1.20.58.1880">
    <property type="match status" value="1"/>
</dbReference>
<dbReference type="Pfam" id="PF01448">
    <property type="entry name" value="ELM2"/>
    <property type="match status" value="1"/>
</dbReference>
<feature type="domain" description="SANT" evidence="11">
    <location>
        <begin position="84"/>
        <end position="135"/>
    </location>
</feature>
<protein>
    <recommendedName>
        <fullName evidence="14">REST corepressor 3</fullName>
    </recommendedName>
</protein>
<evidence type="ECO:0000256" key="7">
    <source>
        <dbReference type="ARBA" id="ARBA00038011"/>
    </source>
</evidence>
<dbReference type="InterPro" id="IPR049048">
    <property type="entry name" value="REST_helical"/>
</dbReference>
<dbReference type="InterPro" id="IPR001005">
    <property type="entry name" value="SANT/Myb"/>
</dbReference>
<dbReference type="InterPro" id="IPR000949">
    <property type="entry name" value="ELM2_dom"/>
</dbReference>
<dbReference type="PROSITE" id="PS51156">
    <property type="entry name" value="ELM2"/>
    <property type="match status" value="1"/>
</dbReference>
<accession>A0A8T2NBG1</accession>